<reference evidence="1" key="1">
    <citation type="submission" date="2018-05" db="EMBL/GenBank/DDBJ databases">
        <authorList>
            <person name="Lanie J.A."/>
            <person name="Ng W.-L."/>
            <person name="Kazmierczak K.M."/>
            <person name="Andrzejewski T.M."/>
            <person name="Davidsen T.M."/>
            <person name="Wayne K.J."/>
            <person name="Tettelin H."/>
            <person name="Glass J.I."/>
            <person name="Rusch D."/>
            <person name="Podicherti R."/>
            <person name="Tsui H.-C.T."/>
            <person name="Winkler M.E."/>
        </authorList>
    </citation>
    <scope>NUCLEOTIDE SEQUENCE</scope>
</reference>
<evidence type="ECO:0000313" key="1">
    <source>
        <dbReference type="EMBL" id="SVA36930.1"/>
    </source>
</evidence>
<dbReference type="Gene3D" id="3.90.226.10">
    <property type="entry name" value="2-enoyl-CoA Hydratase, Chain A, domain 1"/>
    <property type="match status" value="1"/>
</dbReference>
<dbReference type="GO" id="GO:0006635">
    <property type="term" value="P:fatty acid beta-oxidation"/>
    <property type="evidence" value="ECO:0007669"/>
    <property type="project" value="TreeGrafter"/>
</dbReference>
<evidence type="ECO:0008006" key="2">
    <source>
        <dbReference type="Google" id="ProtNLM"/>
    </source>
</evidence>
<dbReference type="Pfam" id="PF00378">
    <property type="entry name" value="ECH_1"/>
    <property type="match status" value="1"/>
</dbReference>
<sequence length="262" mass="28523">MNYETLLIDQQNSITTLSFNRPDKLNAFDEKMVIETQDAIKNISDDNSVKVLIITGIGRGFSAGADLSDPSGMDDHNNERIVYEGLVNGYMPSLTGIMNMPKPVIAAVNGPAAGIGSAFALACDLMVMSKDAYLKQAFVNIALIPDGGLNWFLTRTIGYKLAYEMAIEGENISATRCLELGLTNKVVAADDLLNSSVSWAESLAKKSSQSLRETKKVMRAAMTASYDDTFKLEAEANNALHGSEDSLEAVKAFFEKREPNFK</sequence>
<accession>A0A381V9D4</accession>
<dbReference type="EMBL" id="UINC01008195">
    <property type="protein sequence ID" value="SVA36930.1"/>
    <property type="molecule type" value="Genomic_DNA"/>
</dbReference>
<dbReference type="CDD" id="cd06558">
    <property type="entry name" value="crotonase-like"/>
    <property type="match status" value="1"/>
</dbReference>
<dbReference type="InterPro" id="IPR029045">
    <property type="entry name" value="ClpP/crotonase-like_dom_sf"/>
</dbReference>
<dbReference type="InterPro" id="IPR001753">
    <property type="entry name" value="Enoyl-CoA_hydra/iso"/>
</dbReference>
<dbReference type="SUPFAM" id="SSF52096">
    <property type="entry name" value="ClpP/crotonase"/>
    <property type="match status" value="1"/>
</dbReference>
<dbReference type="PANTHER" id="PTHR11941">
    <property type="entry name" value="ENOYL-COA HYDRATASE-RELATED"/>
    <property type="match status" value="1"/>
</dbReference>
<protein>
    <recommendedName>
        <fullName evidence="2">Enoyl-CoA hydratase</fullName>
    </recommendedName>
</protein>
<dbReference type="PANTHER" id="PTHR11941:SF133">
    <property type="entry name" value="1,2-EPOXYPHENYLACETYL-COA ISOMERASE"/>
    <property type="match status" value="1"/>
</dbReference>
<proteinExistence type="predicted"/>
<organism evidence="1">
    <name type="scientific">marine metagenome</name>
    <dbReference type="NCBI Taxonomy" id="408172"/>
    <lineage>
        <taxon>unclassified sequences</taxon>
        <taxon>metagenomes</taxon>
        <taxon>ecological metagenomes</taxon>
    </lineage>
</organism>
<dbReference type="AlphaFoldDB" id="A0A381V9D4"/>
<gene>
    <name evidence="1" type="ORF">METZ01_LOCUS89784</name>
</gene>
<name>A0A381V9D4_9ZZZZ</name>